<dbReference type="Proteomes" id="UP001219525">
    <property type="component" value="Unassembled WGS sequence"/>
</dbReference>
<evidence type="ECO:0000313" key="2">
    <source>
        <dbReference type="Proteomes" id="UP001219525"/>
    </source>
</evidence>
<comment type="caution">
    <text evidence="1">The sequence shown here is derived from an EMBL/GenBank/DDBJ whole genome shotgun (WGS) entry which is preliminary data.</text>
</comment>
<gene>
    <name evidence="1" type="ORF">GGX14DRAFT_418109</name>
</gene>
<dbReference type="EMBL" id="JARJCW010000003">
    <property type="protein sequence ID" value="KAJ7227083.1"/>
    <property type="molecule type" value="Genomic_DNA"/>
</dbReference>
<name>A0AAD7E3T8_9AGAR</name>
<proteinExistence type="predicted"/>
<sequence>MLRCCWRPLLQLGRHFAPRRRYSIQPQGLKSLAALHAFLAPANLASKEPITDSAKNIHKHYLAVKALPPRPKGHALNTYELNELLGLFASLSIPPPRPKCMYIHQFASRMRAAPFRTYWSLVLELAEEIRVRKHRKPRSGTHHYWVMRALLARMSAAPNENDRDHDDLASQVTTRYLRIRKTADPEVHIPYLRTMLSLRRGSHLAQIVQHLCKFLDLHANPDHRFAELVWEIVLGDQGDITAPIRARVLATLWTRLDSFRRPQSLRTPMPTRYVFDNISMRHIRLGVTIHQLCTALAMPIFPHFRIYLPTVVSTWAASEARATFGPQSPVASRWSSLVILALYAAPTAVSSRSIVEKSLAETEVDNAHIAWRTVFALAMLERTVQYGEAEPARTALRHLWRTWKNAELVVPLVVRCVVVGVFLRIAAKTRDGPLVDGCLRHCVAHSLWGTRPHETKADITQMTELLVDYVYAKLHIQGHRREDIWPEIFAALPPDSAAVQWRARVADALFRAFLSRDVETAQLLYGFCEREKIAISVNSVHALSLALARRYFPKEALRFLNDDRFSPNQVEELLDCIMCTLRRERHSFRDIPLAIVLSPAMKRLYLDTNRTPGARTKFSLRYALSVLADSNYAVEATALLRVLHERQPTFFSIHYFLRTMRLLVKHRRVAAVSLLNLVQSFPVLARQNFRRKFALRLARTGAHTLARYVYHFGGALNQRRSAREVLARAVRFRINLRDRAPPRRSAFKVASVIARWPKHVPTVRYGVALLARIGRIGAAKDAVENAQAAGLDTAAVTWLGNAVLNGALHRTKSKYARLVRHVLGNRNQLEQRVGFVQDRVTVNILVKVLLRWKTFMKAPRIRRLFDHLVRSGYPAPAQFRQRGGVPFGTETGSGTYALDTLRLSPFISFDRHVRPLYKMFIKALHLQGDLRGARTVIGILHSVEDGVMLQRHVRRRARLAGILRKKEKAGLAKGRSKSSS</sequence>
<reference evidence="1" key="1">
    <citation type="submission" date="2023-03" db="EMBL/GenBank/DDBJ databases">
        <title>Massive genome expansion in bonnet fungi (Mycena s.s.) driven by repeated elements and novel gene families across ecological guilds.</title>
        <authorList>
            <consortium name="Lawrence Berkeley National Laboratory"/>
            <person name="Harder C.B."/>
            <person name="Miyauchi S."/>
            <person name="Viragh M."/>
            <person name="Kuo A."/>
            <person name="Thoen E."/>
            <person name="Andreopoulos B."/>
            <person name="Lu D."/>
            <person name="Skrede I."/>
            <person name="Drula E."/>
            <person name="Henrissat B."/>
            <person name="Morin E."/>
            <person name="Kohler A."/>
            <person name="Barry K."/>
            <person name="LaButti K."/>
            <person name="Morin E."/>
            <person name="Salamov A."/>
            <person name="Lipzen A."/>
            <person name="Mereny Z."/>
            <person name="Hegedus B."/>
            <person name="Baldrian P."/>
            <person name="Stursova M."/>
            <person name="Weitz H."/>
            <person name="Taylor A."/>
            <person name="Grigoriev I.V."/>
            <person name="Nagy L.G."/>
            <person name="Martin F."/>
            <person name="Kauserud H."/>
        </authorList>
    </citation>
    <scope>NUCLEOTIDE SEQUENCE</scope>
    <source>
        <strain evidence="1">9144</strain>
    </source>
</reference>
<organism evidence="1 2">
    <name type="scientific">Mycena pura</name>
    <dbReference type="NCBI Taxonomy" id="153505"/>
    <lineage>
        <taxon>Eukaryota</taxon>
        <taxon>Fungi</taxon>
        <taxon>Dikarya</taxon>
        <taxon>Basidiomycota</taxon>
        <taxon>Agaricomycotina</taxon>
        <taxon>Agaricomycetes</taxon>
        <taxon>Agaricomycetidae</taxon>
        <taxon>Agaricales</taxon>
        <taxon>Marasmiineae</taxon>
        <taxon>Mycenaceae</taxon>
        <taxon>Mycena</taxon>
    </lineage>
</organism>
<dbReference type="AlphaFoldDB" id="A0AAD7E3T8"/>
<evidence type="ECO:0000313" key="1">
    <source>
        <dbReference type="EMBL" id="KAJ7227083.1"/>
    </source>
</evidence>
<accession>A0AAD7E3T8</accession>
<protein>
    <submittedName>
        <fullName evidence="1">Uncharacterized protein</fullName>
    </submittedName>
</protein>
<keyword evidence="2" id="KW-1185">Reference proteome</keyword>